<dbReference type="OrthoDB" id="1286090at2759"/>
<evidence type="ECO:0000313" key="5">
    <source>
        <dbReference type="Proteomes" id="UP000447434"/>
    </source>
</evidence>
<keyword evidence="5" id="KW-1185">Reference proteome</keyword>
<keyword evidence="2" id="KW-0646">Protease inhibitor</keyword>
<evidence type="ECO:0000256" key="2">
    <source>
        <dbReference type="ARBA" id="ARBA00022690"/>
    </source>
</evidence>
<dbReference type="InterPro" id="IPR003465">
    <property type="entry name" value="Prot_inh_I20"/>
</dbReference>
<comment type="similarity">
    <text evidence="1">Belongs to the protease inhibitor I20 (potato type II proteinase inhibitor) family.</text>
</comment>
<evidence type="ECO:0000256" key="3">
    <source>
        <dbReference type="ARBA" id="ARBA00022900"/>
    </source>
</evidence>
<dbReference type="SUPFAM" id="SSF100897">
    <property type="entry name" value="Plant proteinase inhibitors"/>
    <property type="match status" value="1"/>
</dbReference>
<dbReference type="PANTHER" id="PTHR33832">
    <property type="entry name" value="SERINE-TYPE ENDOPEPTIDASE INHIBITOR"/>
    <property type="match status" value="1"/>
</dbReference>
<comment type="caution">
    <text evidence="4">The sequence shown here is derived from an EMBL/GenBank/DDBJ whole genome shotgun (WGS) entry which is preliminary data.</text>
</comment>
<proteinExistence type="inferred from homology"/>
<accession>A0A6A4R7C6</accession>
<protein>
    <submittedName>
        <fullName evidence="4">Uncharacterized protein</fullName>
    </submittedName>
</protein>
<dbReference type="GO" id="GO:0004867">
    <property type="term" value="F:serine-type endopeptidase inhibitor activity"/>
    <property type="evidence" value="ECO:0007669"/>
    <property type="project" value="UniProtKB-KW"/>
</dbReference>
<dbReference type="PANTHER" id="PTHR33832:SF15">
    <property type="entry name" value="SERINE-TYPE ENDOPEPTIDASE INHIBITOR"/>
    <property type="match status" value="1"/>
</dbReference>
<dbReference type="EMBL" id="WOCE01000001">
    <property type="protein sequence ID" value="KAE9621573.1"/>
    <property type="molecule type" value="Genomic_DNA"/>
</dbReference>
<name>A0A6A4R7C6_LUPAL</name>
<dbReference type="InterPro" id="IPR051391">
    <property type="entry name" value="Protease_inhibitor_I20"/>
</dbReference>
<gene>
    <name evidence="4" type="ORF">Lalb_Chr01g0016231</name>
</gene>
<reference evidence="5" key="1">
    <citation type="journal article" date="2020" name="Nat. Commun.">
        <title>Genome sequence of the cluster root forming white lupin.</title>
        <authorList>
            <person name="Hufnagel B."/>
            <person name="Marques A."/>
            <person name="Soriano A."/>
            <person name="Marques L."/>
            <person name="Divol F."/>
            <person name="Doumas P."/>
            <person name="Sallet E."/>
            <person name="Mancinotti D."/>
            <person name="Carrere S."/>
            <person name="Marande W."/>
            <person name="Arribat S."/>
            <person name="Keller J."/>
            <person name="Huneau C."/>
            <person name="Blein T."/>
            <person name="Aime D."/>
            <person name="Laguerre M."/>
            <person name="Taylor J."/>
            <person name="Schubert V."/>
            <person name="Nelson M."/>
            <person name="Geu-Flores F."/>
            <person name="Crespi M."/>
            <person name="Gallardo-Guerrero K."/>
            <person name="Delaux P.-M."/>
            <person name="Salse J."/>
            <person name="Berges H."/>
            <person name="Guyot R."/>
            <person name="Gouzy J."/>
            <person name="Peret B."/>
        </authorList>
    </citation>
    <scope>NUCLEOTIDE SEQUENCE [LARGE SCALE GENOMIC DNA]</scope>
    <source>
        <strain evidence="5">cv. Amiga</strain>
    </source>
</reference>
<dbReference type="Pfam" id="PF02428">
    <property type="entry name" value="Prot_inhib_II"/>
    <property type="match status" value="1"/>
</dbReference>
<evidence type="ECO:0000256" key="1">
    <source>
        <dbReference type="ARBA" id="ARBA00007766"/>
    </source>
</evidence>
<dbReference type="Proteomes" id="UP000447434">
    <property type="component" value="Chromosome 1"/>
</dbReference>
<organism evidence="4 5">
    <name type="scientific">Lupinus albus</name>
    <name type="common">White lupine</name>
    <name type="synonym">Lupinus termis</name>
    <dbReference type="NCBI Taxonomy" id="3870"/>
    <lineage>
        <taxon>Eukaryota</taxon>
        <taxon>Viridiplantae</taxon>
        <taxon>Streptophyta</taxon>
        <taxon>Embryophyta</taxon>
        <taxon>Tracheophyta</taxon>
        <taxon>Spermatophyta</taxon>
        <taxon>Magnoliopsida</taxon>
        <taxon>eudicotyledons</taxon>
        <taxon>Gunneridae</taxon>
        <taxon>Pentapetalae</taxon>
        <taxon>rosids</taxon>
        <taxon>fabids</taxon>
        <taxon>Fabales</taxon>
        <taxon>Fabaceae</taxon>
        <taxon>Papilionoideae</taxon>
        <taxon>50 kb inversion clade</taxon>
        <taxon>genistoids sensu lato</taxon>
        <taxon>core genistoids</taxon>
        <taxon>Genisteae</taxon>
        <taxon>Lupinus</taxon>
    </lineage>
</organism>
<dbReference type="Gene3D" id="3.30.60.30">
    <property type="match status" value="1"/>
</dbReference>
<keyword evidence="3" id="KW-0722">Serine protease inhibitor</keyword>
<evidence type="ECO:0000313" key="4">
    <source>
        <dbReference type="EMBL" id="KAE9621573.1"/>
    </source>
</evidence>
<sequence>MDDVGVLFMKSVEGSSKICIEPLVCDDAAYMICPSSGSKHVAPACNCCYAPIGCKLYRANNTVICTST</sequence>
<dbReference type="AlphaFoldDB" id="A0A6A4R7C6"/>